<dbReference type="Proteomes" id="UP000821853">
    <property type="component" value="Chromosome 9"/>
</dbReference>
<keyword evidence="2" id="KW-1133">Transmembrane helix</keyword>
<keyword evidence="4" id="KW-1185">Reference proteome</keyword>
<comment type="caution">
    <text evidence="3">The sequence shown here is derived from an EMBL/GenBank/DDBJ whole genome shotgun (WGS) entry which is preliminary data.</text>
</comment>
<dbReference type="AlphaFoldDB" id="A0A9J6H4Y8"/>
<evidence type="ECO:0000313" key="3">
    <source>
        <dbReference type="EMBL" id="KAH9381724.1"/>
    </source>
</evidence>
<evidence type="ECO:0000256" key="2">
    <source>
        <dbReference type="SAM" id="Phobius"/>
    </source>
</evidence>
<dbReference type="VEuPathDB" id="VectorBase:HLOH_058951"/>
<keyword evidence="2" id="KW-0812">Transmembrane</keyword>
<organism evidence="3 4">
    <name type="scientific">Haemaphysalis longicornis</name>
    <name type="common">Bush tick</name>
    <dbReference type="NCBI Taxonomy" id="44386"/>
    <lineage>
        <taxon>Eukaryota</taxon>
        <taxon>Metazoa</taxon>
        <taxon>Ecdysozoa</taxon>
        <taxon>Arthropoda</taxon>
        <taxon>Chelicerata</taxon>
        <taxon>Arachnida</taxon>
        <taxon>Acari</taxon>
        <taxon>Parasitiformes</taxon>
        <taxon>Ixodida</taxon>
        <taxon>Ixodoidea</taxon>
        <taxon>Ixodidae</taxon>
        <taxon>Haemaphysalinae</taxon>
        <taxon>Haemaphysalis</taxon>
    </lineage>
</organism>
<reference evidence="3 4" key="1">
    <citation type="journal article" date="2020" name="Cell">
        <title>Large-Scale Comparative Analyses of Tick Genomes Elucidate Their Genetic Diversity and Vector Capacities.</title>
        <authorList>
            <consortium name="Tick Genome and Microbiome Consortium (TIGMIC)"/>
            <person name="Jia N."/>
            <person name="Wang J."/>
            <person name="Shi W."/>
            <person name="Du L."/>
            <person name="Sun Y."/>
            <person name="Zhan W."/>
            <person name="Jiang J.F."/>
            <person name="Wang Q."/>
            <person name="Zhang B."/>
            <person name="Ji P."/>
            <person name="Bell-Sakyi L."/>
            <person name="Cui X.M."/>
            <person name="Yuan T.T."/>
            <person name="Jiang B.G."/>
            <person name="Yang W.F."/>
            <person name="Lam T.T."/>
            <person name="Chang Q.C."/>
            <person name="Ding S.J."/>
            <person name="Wang X.J."/>
            <person name="Zhu J.G."/>
            <person name="Ruan X.D."/>
            <person name="Zhao L."/>
            <person name="Wei J.T."/>
            <person name="Ye R.Z."/>
            <person name="Que T.C."/>
            <person name="Du C.H."/>
            <person name="Zhou Y.H."/>
            <person name="Cheng J.X."/>
            <person name="Dai P.F."/>
            <person name="Guo W.B."/>
            <person name="Han X.H."/>
            <person name="Huang E.J."/>
            <person name="Li L.F."/>
            <person name="Wei W."/>
            <person name="Gao Y.C."/>
            <person name="Liu J.Z."/>
            <person name="Shao H.Z."/>
            <person name="Wang X."/>
            <person name="Wang C.C."/>
            <person name="Yang T.C."/>
            <person name="Huo Q.B."/>
            <person name="Li W."/>
            <person name="Chen H.Y."/>
            <person name="Chen S.E."/>
            <person name="Zhou L.G."/>
            <person name="Ni X.B."/>
            <person name="Tian J.H."/>
            <person name="Sheng Y."/>
            <person name="Liu T."/>
            <person name="Pan Y.S."/>
            <person name="Xia L.Y."/>
            <person name="Li J."/>
            <person name="Zhao F."/>
            <person name="Cao W.C."/>
        </authorList>
    </citation>
    <scope>NUCLEOTIDE SEQUENCE [LARGE SCALE GENOMIC DNA]</scope>
    <source>
        <strain evidence="3">HaeL-2018</strain>
    </source>
</reference>
<feature type="transmembrane region" description="Helical" evidence="2">
    <location>
        <begin position="229"/>
        <end position="246"/>
    </location>
</feature>
<accession>A0A9J6H4Y8</accession>
<feature type="transmembrane region" description="Helical" evidence="2">
    <location>
        <begin position="266"/>
        <end position="286"/>
    </location>
</feature>
<proteinExistence type="predicted"/>
<keyword evidence="2" id="KW-0472">Membrane</keyword>
<name>A0A9J6H4Y8_HAELO</name>
<protein>
    <submittedName>
        <fullName evidence="3">Uncharacterized protein</fullName>
    </submittedName>
</protein>
<feature type="region of interest" description="Disordered" evidence="1">
    <location>
        <begin position="1"/>
        <end position="33"/>
    </location>
</feature>
<sequence>MSPTVTTPTVAKKSKRTHYTAQPYTGDEQRDPECTPFGEGPFQLWVLLTTMVDNGVYFIKDILFGLSSREMDHWCRRPAEFDHMSAGAWKQFAIPRSANGSYSRCTVRYPPDGGLSTRVVACTAWEFNLSEYGNTVVSEWSLVCHRAYLRNVASLVNSAAMILALPVAGAAADHVGHKTVSFVVREMARFNGQPRRDRSMIPRTHLKKSVWQGRKGTVPMFLRCHSRRIFLIAFVWHVIGWTHSHYTAALGTPVSRPVSVGMSLLLLPMFWLAWPFLVIIFCVMFCKYKFFLHLS</sequence>
<dbReference type="OrthoDB" id="6503804at2759"/>
<evidence type="ECO:0000313" key="4">
    <source>
        <dbReference type="Proteomes" id="UP000821853"/>
    </source>
</evidence>
<dbReference type="EMBL" id="JABSTR010000011">
    <property type="protein sequence ID" value="KAH9381724.1"/>
    <property type="molecule type" value="Genomic_DNA"/>
</dbReference>
<evidence type="ECO:0000256" key="1">
    <source>
        <dbReference type="SAM" id="MobiDB-lite"/>
    </source>
</evidence>
<gene>
    <name evidence="3" type="ORF">HPB48_010543</name>
</gene>